<evidence type="ECO:0000256" key="7">
    <source>
        <dbReference type="ARBA" id="ARBA00024019"/>
    </source>
</evidence>
<keyword evidence="5" id="KW-0238">DNA-binding</keyword>
<evidence type="ECO:0000256" key="1">
    <source>
        <dbReference type="ARBA" id="ARBA00022723"/>
    </source>
</evidence>
<protein>
    <recommendedName>
        <fullName evidence="10">GATA-type domain-containing protein</fullName>
    </recommendedName>
</protein>
<name>W1PNI2_AMBTC</name>
<keyword evidence="1" id="KW-0479">Metal-binding</keyword>
<dbReference type="Gramene" id="ERN11587">
    <property type="protein sequence ID" value="ERN11587"/>
    <property type="gene ID" value="AMTR_s00022p00176280"/>
</dbReference>
<dbReference type="EMBL" id="KI392687">
    <property type="protein sequence ID" value="ERN11587.1"/>
    <property type="molecule type" value="Genomic_DNA"/>
</dbReference>
<dbReference type="InterPro" id="IPR013088">
    <property type="entry name" value="Znf_NHR/GATA"/>
</dbReference>
<keyword evidence="3" id="KW-0862">Zinc</keyword>
<dbReference type="GO" id="GO:0008270">
    <property type="term" value="F:zinc ion binding"/>
    <property type="evidence" value="ECO:0007669"/>
    <property type="project" value="UniProtKB-KW"/>
</dbReference>
<dbReference type="GO" id="GO:0006355">
    <property type="term" value="P:regulation of DNA-templated transcription"/>
    <property type="evidence" value="ECO:0007669"/>
    <property type="project" value="InterPro"/>
</dbReference>
<keyword evidence="4" id="KW-0805">Transcription regulation</keyword>
<evidence type="ECO:0000256" key="9">
    <source>
        <dbReference type="SAM" id="MobiDB-lite"/>
    </source>
</evidence>
<keyword evidence="12" id="KW-1185">Reference proteome</keyword>
<sequence>MEFYPLDSNSNSHETPSSNSTLLEIGQTWENSGPFFQRELKEQDLLQKVGQYSGENVDSDYVDCTLSLGSSPSMNFSQNPVAGGPPNHTFPATMDPKRINVPAINVANYYYRMQVSQNYGVAPYFNRWGSVPGNGNFVSWLPGLMSMEGRRGSFSGYGAPLMVDSGSPSICRGLGNNMENKQQGMEALSTILLGGSRKGGGDGNLVRKCTTCETTSTPLWRNGPKGPKVYTLSLYAFSV</sequence>
<evidence type="ECO:0000256" key="6">
    <source>
        <dbReference type="ARBA" id="ARBA00023163"/>
    </source>
</evidence>
<dbReference type="PANTHER" id="PTHR46813">
    <property type="entry name" value="GATA TRANSCRIPTION FACTOR 18"/>
    <property type="match status" value="1"/>
</dbReference>
<dbReference type="InterPro" id="IPR000679">
    <property type="entry name" value="Znf_GATA"/>
</dbReference>
<feature type="region of interest" description="Disordered" evidence="9">
    <location>
        <begin position="1"/>
        <end position="20"/>
    </location>
</feature>
<feature type="domain" description="GATA-type" evidence="10">
    <location>
        <begin position="207"/>
        <end position="226"/>
    </location>
</feature>
<dbReference type="Proteomes" id="UP000017836">
    <property type="component" value="Unassembled WGS sequence"/>
</dbReference>
<evidence type="ECO:0000313" key="12">
    <source>
        <dbReference type="Proteomes" id="UP000017836"/>
    </source>
</evidence>
<evidence type="ECO:0000256" key="2">
    <source>
        <dbReference type="ARBA" id="ARBA00022771"/>
    </source>
</evidence>
<dbReference type="HOGENOM" id="CLU_1162512_0_0_1"/>
<dbReference type="PANTHER" id="PTHR46813:SF16">
    <property type="entry name" value="GATA TRANSCRIPTION FACTOR 18"/>
    <property type="match status" value="1"/>
</dbReference>
<evidence type="ECO:0000313" key="11">
    <source>
        <dbReference type="EMBL" id="ERN11587.1"/>
    </source>
</evidence>
<reference evidence="12" key="1">
    <citation type="journal article" date="2013" name="Science">
        <title>The Amborella genome and the evolution of flowering plants.</title>
        <authorList>
            <consortium name="Amborella Genome Project"/>
        </authorList>
    </citation>
    <scope>NUCLEOTIDE SEQUENCE [LARGE SCALE GENOMIC DNA]</scope>
</reference>
<keyword evidence="6" id="KW-0804">Transcription</keyword>
<gene>
    <name evidence="11" type="ORF">AMTR_s00022p00176280</name>
</gene>
<comment type="similarity">
    <text evidence="7">Belongs to the type IV zinc-finger family. Class B subfamily.</text>
</comment>
<dbReference type="AlphaFoldDB" id="W1PNI2"/>
<evidence type="ECO:0000259" key="10">
    <source>
        <dbReference type="PROSITE" id="PS50114"/>
    </source>
</evidence>
<dbReference type="Gene3D" id="3.30.50.10">
    <property type="entry name" value="Erythroid Transcription Factor GATA-1, subunit A"/>
    <property type="match status" value="1"/>
</dbReference>
<evidence type="ECO:0000256" key="3">
    <source>
        <dbReference type="ARBA" id="ARBA00022833"/>
    </source>
</evidence>
<evidence type="ECO:0000256" key="5">
    <source>
        <dbReference type="ARBA" id="ARBA00023125"/>
    </source>
</evidence>
<evidence type="ECO:0000256" key="4">
    <source>
        <dbReference type="ARBA" id="ARBA00023015"/>
    </source>
</evidence>
<feature type="compositionally biased region" description="Polar residues" evidence="9">
    <location>
        <begin position="7"/>
        <end position="20"/>
    </location>
</feature>
<organism evidence="11 12">
    <name type="scientific">Amborella trichopoda</name>
    <dbReference type="NCBI Taxonomy" id="13333"/>
    <lineage>
        <taxon>Eukaryota</taxon>
        <taxon>Viridiplantae</taxon>
        <taxon>Streptophyta</taxon>
        <taxon>Embryophyta</taxon>
        <taxon>Tracheophyta</taxon>
        <taxon>Spermatophyta</taxon>
        <taxon>Magnoliopsida</taxon>
        <taxon>Amborellales</taxon>
        <taxon>Amborellaceae</taxon>
        <taxon>Amborella</taxon>
    </lineage>
</organism>
<keyword evidence="2 8" id="KW-0863">Zinc-finger</keyword>
<proteinExistence type="inferred from homology"/>
<dbReference type="GO" id="GO:0043565">
    <property type="term" value="F:sequence-specific DNA binding"/>
    <property type="evidence" value="ECO:0007669"/>
    <property type="project" value="InterPro"/>
</dbReference>
<dbReference type="PROSITE" id="PS50114">
    <property type="entry name" value="GATA_ZN_FINGER_2"/>
    <property type="match status" value="1"/>
</dbReference>
<evidence type="ECO:0000256" key="8">
    <source>
        <dbReference type="PROSITE-ProRule" id="PRU00094"/>
    </source>
</evidence>
<accession>W1PNI2</accession>